<dbReference type="InterPro" id="IPR050563">
    <property type="entry name" value="4-hydroxybenzoyl-CoA_TE"/>
</dbReference>
<dbReference type="AlphaFoldDB" id="A0AB39UVP7"/>
<comment type="similarity">
    <text evidence="1">Belongs to the 4-hydroxybenzoyl-CoA thioesterase family.</text>
</comment>
<evidence type="ECO:0000313" key="3">
    <source>
        <dbReference type="EMBL" id="XDT72371.1"/>
    </source>
</evidence>
<dbReference type="GO" id="GO:0047617">
    <property type="term" value="F:fatty acyl-CoA hydrolase activity"/>
    <property type="evidence" value="ECO:0007669"/>
    <property type="project" value="TreeGrafter"/>
</dbReference>
<reference evidence="3" key="1">
    <citation type="submission" date="2024-05" db="EMBL/GenBank/DDBJ databases">
        <title>Genome sequencing of novel strain.</title>
        <authorList>
            <person name="Ganbat D."/>
            <person name="Ganbat S."/>
            <person name="Lee S.-J."/>
        </authorList>
    </citation>
    <scope>NUCLEOTIDE SEQUENCE</scope>
    <source>
        <strain evidence="3">SMD15-11</strain>
    </source>
</reference>
<dbReference type="KEGG" id="tcd:AAIA72_16490"/>
<name>A0AB39UVP7_9GAMM</name>
<dbReference type="PANTHER" id="PTHR31793">
    <property type="entry name" value="4-HYDROXYBENZOYL-COA THIOESTERASE FAMILY MEMBER"/>
    <property type="match status" value="1"/>
</dbReference>
<dbReference type="SUPFAM" id="SSF54637">
    <property type="entry name" value="Thioesterase/thiol ester dehydrase-isomerase"/>
    <property type="match status" value="1"/>
</dbReference>
<proteinExistence type="inferred from homology"/>
<dbReference type="CDD" id="cd00586">
    <property type="entry name" value="4HBT"/>
    <property type="match status" value="1"/>
</dbReference>
<evidence type="ECO:0000256" key="1">
    <source>
        <dbReference type="ARBA" id="ARBA00005953"/>
    </source>
</evidence>
<dbReference type="PANTHER" id="PTHR31793:SF27">
    <property type="entry name" value="NOVEL THIOESTERASE SUPERFAMILY DOMAIN AND SAPOSIN A-TYPE DOMAIN CONTAINING PROTEIN (0610012H03RIK)"/>
    <property type="match status" value="1"/>
</dbReference>
<dbReference type="Pfam" id="PF13279">
    <property type="entry name" value="4HBT_2"/>
    <property type="match status" value="1"/>
</dbReference>
<keyword evidence="2 3" id="KW-0378">Hydrolase</keyword>
<dbReference type="EMBL" id="CP154858">
    <property type="protein sequence ID" value="XDT72371.1"/>
    <property type="molecule type" value="Genomic_DNA"/>
</dbReference>
<dbReference type="InterPro" id="IPR029069">
    <property type="entry name" value="HotDog_dom_sf"/>
</dbReference>
<gene>
    <name evidence="3" type="ORF">AAIA72_16490</name>
</gene>
<evidence type="ECO:0000256" key="2">
    <source>
        <dbReference type="ARBA" id="ARBA00022801"/>
    </source>
</evidence>
<dbReference type="Gene3D" id="3.10.129.10">
    <property type="entry name" value="Hotdog Thioesterase"/>
    <property type="match status" value="1"/>
</dbReference>
<organism evidence="3">
    <name type="scientific">Thermohahella caldifontis</name>
    <dbReference type="NCBI Taxonomy" id="3142973"/>
    <lineage>
        <taxon>Bacteria</taxon>
        <taxon>Pseudomonadati</taxon>
        <taxon>Pseudomonadota</taxon>
        <taxon>Gammaproteobacteria</taxon>
        <taxon>Oceanospirillales</taxon>
        <taxon>Hahellaceae</taxon>
        <taxon>Thermohahella</taxon>
    </lineage>
</organism>
<protein>
    <submittedName>
        <fullName evidence="3">Acyl-CoA thioesterase</fullName>
        <ecNumber evidence="3">3.1.2.-</ecNumber>
    </submittedName>
</protein>
<dbReference type="RefSeq" id="WP_369601381.1">
    <property type="nucleotide sequence ID" value="NZ_CP154858.1"/>
</dbReference>
<dbReference type="EC" id="3.1.2.-" evidence="3"/>
<accession>A0AB39UVP7</accession>
<sequence>MTPRQLELPRTRIPDLPLVDFTVQVEVQAMHINEAHHLAFTAIPVMLDQVRKAWFARHGMDEQHLDGAGVIVADLQAQYQSEAHLGETLRVDMMVADVGQRSCQLLYRVAESASGRMVARARTALVFFDYRNKQAVPVPACVLGLLGSTPE</sequence>